<dbReference type="GO" id="GO:0032259">
    <property type="term" value="P:methylation"/>
    <property type="evidence" value="ECO:0007669"/>
    <property type="project" value="UniProtKB-KW"/>
</dbReference>
<dbReference type="InterPro" id="IPR011610">
    <property type="entry name" value="SAM_mthyl_Trfase_ML2640-like"/>
</dbReference>
<reference evidence="5 6" key="1">
    <citation type="submission" date="2015-09" db="EMBL/GenBank/DDBJ databases">
        <title>Genome sequence of Oxobacter pfennigii DSM 3222.</title>
        <authorList>
            <person name="Poehlein A."/>
            <person name="Bengelsdorf F.R."/>
            <person name="Schiel-Bengelsdorf B."/>
            <person name="Duerre P."/>
            <person name="Daniel R."/>
        </authorList>
    </citation>
    <scope>NUCLEOTIDE SEQUENCE [LARGE SCALE GENOMIC DNA]</scope>
    <source>
        <strain evidence="5 6">DSM 3222</strain>
    </source>
</reference>
<dbReference type="PANTHER" id="PTHR43619:SF2">
    <property type="entry name" value="S-ADENOSYL-L-METHIONINE-DEPENDENT METHYLTRANSFERASES SUPERFAMILY PROTEIN"/>
    <property type="match status" value="1"/>
</dbReference>
<dbReference type="InterPro" id="IPR007213">
    <property type="entry name" value="Ppm1/Ppm2/Tcmp"/>
</dbReference>
<evidence type="ECO:0000256" key="4">
    <source>
        <dbReference type="RuleBase" id="RU362030"/>
    </source>
</evidence>
<dbReference type="EC" id="2.1.1.-" evidence="4"/>
<dbReference type="InterPro" id="IPR029063">
    <property type="entry name" value="SAM-dependent_MTases_sf"/>
</dbReference>
<dbReference type="Pfam" id="PF04072">
    <property type="entry name" value="LCM"/>
    <property type="match status" value="1"/>
</dbReference>
<sequence length="289" mass="32795">MSEGAAKTGAGPTFLIAAEQYYSEEQRVINDDFAIKMLSPGLRTFVSLMRFPKMRQWMIKGSERDIPGMWAGMLIRKRYIDEKLRDSVPNMSAVVNLGAGADSRFFRIPELKNIPVWELDQSAIISSKGSQIAKALTVFPKNLFLTPIDFDHDSIADVLSSKGYPKNAMTFFIWEGVTQYLTQEGIESVFDFLSNAEAGSKLAFTYVLKDFIQGKVMYDWEKAYEKYVLKDKIWVYGINPDELPSVLEKYGWRLIEDKSSADLADSYIKPTGRTLKTTPIERICVAEKV</sequence>
<evidence type="ECO:0000256" key="3">
    <source>
        <dbReference type="ARBA" id="ARBA00022679"/>
    </source>
</evidence>
<keyword evidence="4" id="KW-0949">S-adenosyl-L-methionine</keyword>
<name>A0A0N8NU10_9CLOT</name>
<dbReference type="OrthoDB" id="9806164at2"/>
<organism evidence="5 6">
    <name type="scientific">Oxobacter pfennigii</name>
    <dbReference type="NCBI Taxonomy" id="36849"/>
    <lineage>
        <taxon>Bacteria</taxon>
        <taxon>Bacillati</taxon>
        <taxon>Bacillota</taxon>
        <taxon>Clostridia</taxon>
        <taxon>Eubacteriales</taxon>
        <taxon>Clostridiaceae</taxon>
        <taxon>Oxobacter</taxon>
    </lineage>
</organism>
<dbReference type="GO" id="GO:0008168">
    <property type="term" value="F:methyltransferase activity"/>
    <property type="evidence" value="ECO:0007669"/>
    <property type="project" value="UniProtKB-UniRule"/>
</dbReference>
<dbReference type="Gene3D" id="3.40.50.150">
    <property type="entry name" value="Vaccinia Virus protein VP39"/>
    <property type="match status" value="1"/>
</dbReference>
<proteinExistence type="inferred from homology"/>
<evidence type="ECO:0000256" key="2">
    <source>
        <dbReference type="ARBA" id="ARBA00022603"/>
    </source>
</evidence>
<protein>
    <recommendedName>
        <fullName evidence="4">S-adenosyl-L-methionine-dependent methyltransferase</fullName>
        <ecNumber evidence="4">2.1.1.-</ecNumber>
    </recommendedName>
</protein>
<comment type="similarity">
    <text evidence="1 4">Belongs to the UPF0677 family.</text>
</comment>
<evidence type="ECO:0000256" key="1">
    <source>
        <dbReference type="ARBA" id="ARBA00008138"/>
    </source>
</evidence>
<dbReference type="NCBIfam" id="TIGR00027">
    <property type="entry name" value="mthyl_TIGR00027"/>
    <property type="match status" value="1"/>
</dbReference>
<comment type="caution">
    <text evidence="5">The sequence shown here is derived from an EMBL/GenBank/DDBJ whole genome shotgun (WGS) entry which is preliminary data.</text>
</comment>
<dbReference type="PATRIC" id="fig|36849.3.peg.63"/>
<dbReference type="RefSeq" id="WP_054873246.1">
    <property type="nucleotide sequence ID" value="NZ_LKET01000006.1"/>
</dbReference>
<accession>A0A0N8NU10</accession>
<dbReference type="PANTHER" id="PTHR43619">
    <property type="entry name" value="S-ADENOSYL-L-METHIONINE-DEPENDENT METHYLTRANSFERASE YKTD-RELATED"/>
    <property type="match status" value="1"/>
</dbReference>
<evidence type="ECO:0000313" key="5">
    <source>
        <dbReference type="EMBL" id="KPU46328.1"/>
    </source>
</evidence>
<dbReference type="STRING" id="36849.OXPF_00560"/>
<keyword evidence="2 4" id="KW-0489">Methyltransferase</keyword>
<dbReference type="Proteomes" id="UP000050326">
    <property type="component" value="Unassembled WGS sequence"/>
</dbReference>
<evidence type="ECO:0000313" key="6">
    <source>
        <dbReference type="Proteomes" id="UP000050326"/>
    </source>
</evidence>
<dbReference type="AlphaFoldDB" id="A0A0N8NU10"/>
<gene>
    <name evidence="5" type="ORF">OXPF_00560</name>
</gene>
<keyword evidence="6" id="KW-1185">Reference proteome</keyword>
<keyword evidence="3 5" id="KW-0808">Transferase</keyword>
<dbReference type="EMBL" id="LKET01000006">
    <property type="protein sequence ID" value="KPU46328.1"/>
    <property type="molecule type" value="Genomic_DNA"/>
</dbReference>
<comment type="function">
    <text evidence="4">Exhibits S-adenosyl-L-methionine-dependent methyltransferase activity.</text>
</comment>
<dbReference type="SUPFAM" id="SSF53335">
    <property type="entry name" value="S-adenosyl-L-methionine-dependent methyltransferases"/>
    <property type="match status" value="1"/>
</dbReference>